<feature type="domain" description="RNase H type-1" evidence="1">
    <location>
        <begin position="26"/>
        <end position="129"/>
    </location>
</feature>
<reference evidence="2" key="1">
    <citation type="submission" date="2018-05" db="EMBL/GenBank/DDBJ databases">
        <title>Draft genome of Mucuna pruriens seed.</title>
        <authorList>
            <person name="Nnadi N.E."/>
            <person name="Vos R."/>
            <person name="Hasami M.H."/>
            <person name="Devisetty U.K."/>
            <person name="Aguiy J.C."/>
        </authorList>
    </citation>
    <scope>NUCLEOTIDE SEQUENCE [LARGE SCALE GENOMIC DNA]</scope>
    <source>
        <strain evidence="2">JCA_2017</strain>
    </source>
</reference>
<feature type="non-terminal residue" evidence="2">
    <location>
        <position position="1"/>
    </location>
</feature>
<dbReference type="AlphaFoldDB" id="A0A371HGF9"/>
<dbReference type="PANTHER" id="PTHR48475:SF1">
    <property type="entry name" value="RNASE H TYPE-1 DOMAIN-CONTAINING PROTEIN"/>
    <property type="match status" value="1"/>
</dbReference>
<accession>A0A371HGF9</accession>
<evidence type="ECO:0000313" key="2">
    <source>
        <dbReference type="EMBL" id="RDY01860.1"/>
    </source>
</evidence>
<dbReference type="OrthoDB" id="782197at2759"/>
<proteinExistence type="predicted"/>
<dbReference type="Proteomes" id="UP000257109">
    <property type="component" value="Unassembled WGS sequence"/>
</dbReference>
<evidence type="ECO:0000259" key="1">
    <source>
        <dbReference type="Pfam" id="PF13456"/>
    </source>
</evidence>
<dbReference type="Gene3D" id="3.30.420.10">
    <property type="entry name" value="Ribonuclease H-like superfamily/Ribonuclease H"/>
    <property type="match status" value="1"/>
</dbReference>
<dbReference type="EMBL" id="QJKJ01002664">
    <property type="protein sequence ID" value="RDY01860.1"/>
    <property type="molecule type" value="Genomic_DNA"/>
</dbReference>
<dbReference type="STRING" id="157652.A0A371HGF9"/>
<organism evidence="2 3">
    <name type="scientific">Mucuna pruriens</name>
    <name type="common">Velvet bean</name>
    <name type="synonym">Dolichos pruriens</name>
    <dbReference type="NCBI Taxonomy" id="157652"/>
    <lineage>
        <taxon>Eukaryota</taxon>
        <taxon>Viridiplantae</taxon>
        <taxon>Streptophyta</taxon>
        <taxon>Embryophyta</taxon>
        <taxon>Tracheophyta</taxon>
        <taxon>Spermatophyta</taxon>
        <taxon>Magnoliopsida</taxon>
        <taxon>eudicotyledons</taxon>
        <taxon>Gunneridae</taxon>
        <taxon>Pentapetalae</taxon>
        <taxon>rosids</taxon>
        <taxon>fabids</taxon>
        <taxon>Fabales</taxon>
        <taxon>Fabaceae</taxon>
        <taxon>Papilionoideae</taxon>
        <taxon>50 kb inversion clade</taxon>
        <taxon>NPAAA clade</taxon>
        <taxon>indigoferoid/millettioid clade</taxon>
        <taxon>Phaseoleae</taxon>
        <taxon>Mucuna</taxon>
    </lineage>
</organism>
<dbReference type="SUPFAM" id="SSF53098">
    <property type="entry name" value="Ribonuclease H-like"/>
    <property type="match status" value="1"/>
</dbReference>
<dbReference type="InterPro" id="IPR002156">
    <property type="entry name" value="RNaseH_domain"/>
</dbReference>
<name>A0A371HGF9_MUCPR</name>
<dbReference type="PANTHER" id="PTHR48475">
    <property type="entry name" value="RIBONUCLEASE H"/>
    <property type="match status" value="1"/>
</dbReference>
<gene>
    <name evidence="2" type="primary">rnhA</name>
    <name evidence="2" type="ORF">CR513_14758</name>
</gene>
<dbReference type="GO" id="GO:0003676">
    <property type="term" value="F:nucleic acid binding"/>
    <property type="evidence" value="ECO:0007669"/>
    <property type="project" value="InterPro"/>
</dbReference>
<keyword evidence="3" id="KW-1185">Reference proteome</keyword>
<dbReference type="InterPro" id="IPR036397">
    <property type="entry name" value="RNaseH_sf"/>
</dbReference>
<comment type="caution">
    <text evidence="2">The sequence shown here is derived from an EMBL/GenBank/DDBJ whole genome shotgun (WGS) entry which is preliminary data.</text>
</comment>
<dbReference type="CDD" id="cd09279">
    <property type="entry name" value="RNase_HI_like"/>
    <property type="match status" value="1"/>
</dbReference>
<protein>
    <submittedName>
        <fullName evidence="2">RnhA</fullName>
    </submittedName>
</protein>
<dbReference type="Pfam" id="PF13456">
    <property type="entry name" value="RVT_3"/>
    <property type="match status" value="1"/>
</dbReference>
<sequence length="188" mass="21407">MTAMSTEPQSDEWMMWFDGVSNLLGNGIGVVLASPRDQCFPFLARLVFDCTNNMVEYEAYAMGIMKALEHQVFGDSALVIYQLHGEWETRDAKLVPYHDLVKEMVESFDVVTFHHVPREENQMVDAFATLSAMVQINKGNEMTIHVRHQPCVAHCQYLSSEATKVNSEPWYFDIKKYLATGEYPKGAT</sequence>
<evidence type="ECO:0000313" key="3">
    <source>
        <dbReference type="Proteomes" id="UP000257109"/>
    </source>
</evidence>
<dbReference type="GO" id="GO:0004523">
    <property type="term" value="F:RNA-DNA hybrid ribonuclease activity"/>
    <property type="evidence" value="ECO:0007669"/>
    <property type="project" value="InterPro"/>
</dbReference>
<dbReference type="InterPro" id="IPR012337">
    <property type="entry name" value="RNaseH-like_sf"/>
</dbReference>